<dbReference type="GO" id="GO:0020037">
    <property type="term" value="F:heme binding"/>
    <property type="evidence" value="ECO:0007669"/>
    <property type="project" value="InterPro"/>
</dbReference>
<dbReference type="Proteomes" id="UP000717515">
    <property type="component" value="Unassembled WGS sequence"/>
</dbReference>
<evidence type="ECO:0000256" key="7">
    <source>
        <dbReference type="RuleBase" id="RU000461"/>
    </source>
</evidence>
<gene>
    <name evidence="8" type="ORF">KVV02_005827</name>
</gene>
<dbReference type="GO" id="GO:0004497">
    <property type="term" value="F:monooxygenase activity"/>
    <property type="evidence" value="ECO:0007669"/>
    <property type="project" value="UniProtKB-KW"/>
</dbReference>
<feature type="binding site" description="axial binding residue" evidence="6">
    <location>
        <position position="504"/>
    </location>
    <ligand>
        <name>heme</name>
        <dbReference type="ChEBI" id="CHEBI:30413"/>
    </ligand>
    <ligandPart>
        <name>Fe</name>
        <dbReference type="ChEBI" id="CHEBI:18248"/>
    </ligandPart>
</feature>
<keyword evidence="4 7" id="KW-0560">Oxidoreductase</keyword>
<keyword evidence="7" id="KW-0503">Monooxygenase</keyword>
<evidence type="ECO:0000256" key="5">
    <source>
        <dbReference type="ARBA" id="ARBA00023004"/>
    </source>
</evidence>
<dbReference type="PROSITE" id="PS00086">
    <property type="entry name" value="CYTOCHROME_P450"/>
    <property type="match status" value="1"/>
</dbReference>
<dbReference type="EMBL" id="JAIFTL010000249">
    <property type="protein sequence ID" value="KAG9320891.1"/>
    <property type="molecule type" value="Genomic_DNA"/>
</dbReference>
<dbReference type="SUPFAM" id="SSF48264">
    <property type="entry name" value="Cytochrome P450"/>
    <property type="match status" value="1"/>
</dbReference>
<evidence type="ECO:0000313" key="9">
    <source>
        <dbReference type="Proteomes" id="UP000717515"/>
    </source>
</evidence>
<dbReference type="PANTHER" id="PTHR24296">
    <property type="entry name" value="CYTOCHROME P450"/>
    <property type="match status" value="1"/>
</dbReference>
<sequence length="563" mass="63901">MCEPQSHFACFSSLLPPRALGIQKHTTCTLQERNSIMAIISTLFESAIQHSTRSNGMKLLLALVVLVVYKYRSHAIGTRPRRDLKQPKGAVPFLGHMPLLASIPGTRLYHFFEKQYNELGPVWSISLPFIGRMIQIDSPEVLEHCVKTNFWSYEKGPILQGALYDLTGNGIFASDGEHWRFQRKLASQIFTVKAFRQYTSDSFMSEGRKVLDFLGQAADAGTIIDFHLLMHNYTLDTFGLISFGQSYDCLKNGGKEVPFAASFDSLGRVCSTRFLNPVWKLYERLSGVGKKVQYDRALVRRHAENIIAKRRKEGYHSSRKDLLQWLLETPAEDGKPLSDELVMDNIINFTIAGRDTTAETIAWLFYILHRDSADKDVLNTLRQEVDSFFAGSDQSYDAFKQQKYSEAWYDQLLFIHYELFLVISALRIYPSVPRNLKLCVADDTLPGGTKIYKGEWITWSSYVMGRSEKIWGPDAKEFKPSRWINSEKPSPAKYNVFHLGPRVCLGQQFATVQVQVILGMMLQSFEFELVEPSKEPTYGASVTLSMDGGLPMRVKRRGGASAI</sequence>
<dbReference type="Gene3D" id="1.10.630.10">
    <property type="entry name" value="Cytochrome P450"/>
    <property type="match status" value="1"/>
</dbReference>
<dbReference type="GO" id="GO:0005506">
    <property type="term" value="F:iron ion binding"/>
    <property type="evidence" value="ECO:0007669"/>
    <property type="project" value="InterPro"/>
</dbReference>
<evidence type="ECO:0000256" key="2">
    <source>
        <dbReference type="ARBA" id="ARBA00010617"/>
    </source>
</evidence>
<evidence type="ECO:0008006" key="10">
    <source>
        <dbReference type="Google" id="ProtNLM"/>
    </source>
</evidence>
<keyword evidence="6 7" id="KW-0349">Heme</keyword>
<keyword evidence="5 6" id="KW-0408">Iron</keyword>
<accession>A0A9P8A1R5</accession>
<evidence type="ECO:0000256" key="4">
    <source>
        <dbReference type="ARBA" id="ARBA00023002"/>
    </source>
</evidence>
<dbReference type="Pfam" id="PF00067">
    <property type="entry name" value="p450"/>
    <property type="match status" value="1"/>
</dbReference>
<evidence type="ECO:0000313" key="8">
    <source>
        <dbReference type="EMBL" id="KAG9320891.1"/>
    </source>
</evidence>
<dbReference type="InterPro" id="IPR001128">
    <property type="entry name" value="Cyt_P450"/>
</dbReference>
<dbReference type="InterPro" id="IPR017972">
    <property type="entry name" value="Cyt_P450_CS"/>
</dbReference>
<reference evidence="8" key="1">
    <citation type="submission" date="2021-07" db="EMBL/GenBank/DDBJ databases">
        <title>Draft genome of Mortierella alpina, strain LL118, isolated from an aspen leaf litter sample.</title>
        <authorList>
            <person name="Yang S."/>
            <person name="Vinatzer B.A."/>
        </authorList>
    </citation>
    <scope>NUCLEOTIDE SEQUENCE</scope>
    <source>
        <strain evidence="8">LL118</strain>
    </source>
</reference>
<evidence type="ECO:0000256" key="1">
    <source>
        <dbReference type="ARBA" id="ARBA00001971"/>
    </source>
</evidence>
<keyword evidence="3 6" id="KW-0479">Metal-binding</keyword>
<comment type="cofactor">
    <cofactor evidence="1 6">
        <name>heme</name>
        <dbReference type="ChEBI" id="CHEBI:30413"/>
    </cofactor>
</comment>
<dbReference type="GO" id="GO:0006629">
    <property type="term" value="P:lipid metabolic process"/>
    <property type="evidence" value="ECO:0007669"/>
    <property type="project" value="UniProtKB-ARBA"/>
</dbReference>
<dbReference type="PRINTS" id="PR00465">
    <property type="entry name" value="EP450IV"/>
</dbReference>
<dbReference type="AlphaFoldDB" id="A0A9P8A1R5"/>
<comment type="caution">
    <text evidence="8">The sequence shown here is derived from an EMBL/GenBank/DDBJ whole genome shotgun (WGS) entry which is preliminary data.</text>
</comment>
<dbReference type="InterPro" id="IPR036396">
    <property type="entry name" value="Cyt_P450_sf"/>
</dbReference>
<evidence type="ECO:0000256" key="6">
    <source>
        <dbReference type="PIRSR" id="PIRSR602403-1"/>
    </source>
</evidence>
<dbReference type="GO" id="GO:0016705">
    <property type="term" value="F:oxidoreductase activity, acting on paired donors, with incorporation or reduction of molecular oxygen"/>
    <property type="evidence" value="ECO:0007669"/>
    <property type="project" value="InterPro"/>
</dbReference>
<name>A0A9P8A1R5_MORAP</name>
<protein>
    <recommendedName>
        <fullName evidence="10">Cytochrome P450</fullName>
    </recommendedName>
</protein>
<comment type="similarity">
    <text evidence="2 7">Belongs to the cytochrome P450 family.</text>
</comment>
<organism evidence="8 9">
    <name type="scientific">Mortierella alpina</name>
    <name type="common">Oleaginous fungus</name>
    <name type="synonym">Mortierella renispora</name>
    <dbReference type="NCBI Taxonomy" id="64518"/>
    <lineage>
        <taxon>Eukaryota</taxon>
        <taxon>Fungi</taxon>
        <taxon>Fungi incertae sedis</taxon>
        <taxon>Mucoromycota</taxon>
        <taxon>Mortierellomycotina</taxon>
        <taxon>Mortierellomycetes</taxon>
        <taxon>Mortierellales</taxon>
        <taxon>Mortierellaceae</taxon>
        <taxon>Mortierella</taxon>
    </lineage>
</organism>
<dbReference type="PRINTS" id="PR00385">
    <property type="entry name" value="P450"/>
</dbReference>
<proteinExistence type="inferred from homology"/>
<evidence type="ECO:0000256" key="3">
    <source>
        <dbReference type="ARBA" id="ARBA00022723"/>
    </source>
</evidence>
<dbReference type="InterPro" id="IPR002403">
    <property type="entry name" value="Cyt_P450_E_grp-IV"/>
</dbReference>